<evidence type="ECO:0008006" key="5">
    <source>
        <dbReference type="Google" id="ProtNLM"/>
    </source>
</evidence>
<evidence type="ECO:0000313" key="4">
    <source>
        <dbReference type="Proteomes" id="UP000827092"/>
    </source>
</evidence>
<feature type="compositionally biased region" description="Basic and acidic residues" evidence="1">
    <location>
        <begin position="70"/>
        <end position="80"/>
    </location>
</feature>
<feature type="chain" id="PRO_5043383768" description="Secreted protein" evidence="2">
    <location>
        <begin position="27"/>
        <end position="89"/>
    </location>
</feature>
<keyword evidence="4" id="KW-1185">Reference proteome</keyword>
<feature type="signal peptide" evidence="2">
    <location>
        <begin position="1"/>
        <end position="26"/>
    </location>
</feature>
<protein>
    <recommendedName>
        <fullName evidence="5">Secreted protein</fullName>
    </recommendedName>
</protein>
<evidence type="ECO:0000313" key="3">
    <source>
        <dbReference type="EMBL" id="KAG8184379.1"/>
    </source>
</evidence>
<keyword evidence="2" id="KW-0732">Signal</keyword>
<proteinExistence type="predicted"/>
<comment type="caution">
    <text evidence="3">The sequence shown here is derived from an EMBL/GenBank/DDBJ whole genome shotgun (WGS) entry which is preliminary data.</text>
</comment>
<name>A0AAV6UJS9_9ARAC</name>
<reference evidence="3 4" key="1">
    <citation type="journal article" date="2022" name="Nat. Ecol. Evol.">
        <title>A masculinizing supergene underlies an exaggerated male reproductive morph in a spider.</title>
        <authorList>
            <person name="Hendrickx F."/>
            <person name="De Corte Z."/>
            <person name="Sonet G."/>
            <person name="Van Belleghem S.M."/>
            <person name="Kostlbacher S."/>
            <person name="Vangestel C."/>
        </authorList>
    </citation>
    <scope>NUCLEOTIDE SEQUENCE [LARGE SCALE GENOMIC DNA]</scope>
    <source>
        <strain evidence="3">W744_W776</strain>
    </source>
</reference>
<sequence length="89" mass="9264">MSCLCSFNKVRGLFSAVFSLLGPLAAVSLGGEWCLPAPLGFGGLNLRGGRVFGLVCPYLLSSETTANETGLEKSAGKEDPVELDTSLIL</sequence>
<feature type="region of interest" description="Disordered" evidence="1">
    <location>
        <begin position="67"/>
        <end position="89"/>
    </location>
</feature>
<gene>
    <name evidence="3" type="ORF">JTE90_006782</name>
</gene>
<evidence type="ECO:0000256" key="1">
    <source>
        <dbReference type="SAM" id="MobiDB-lite"/>
    </source>
</evidence>
<dbReference type="EMBL" id="JAFNEN010000375">
    <property type="protein sequence ID" value="KAG8184379.1"/>
    <property type="molecule type" value="Genomic_DNA"/>
</dbReference>
<dbReference type="AlphaFoldDB" id="A0AAV6UJS9"/>
<dbReference type="Proteomes" id="UP000827092">
    <property type="component" value="Unassembled WGS sequence"/>
</dbReference>
<accession>A0AAV6UJS9</accession>
<organism evidence="3 4">
    <name type="scientific">Oedothorax gibbosus</name>
    <dbReference type="NCBI Taxonomy" id="931172"/>
    <lineage>
        <taxon>Eukaryota</taxon>
        <taxon>Metazoa</taxon>
        <taxon>Ecdysozoa</taxon>
        <taxon>Arthropoda</taxon>
        <taxon>Chelicerata</taxon>
        <taxon>Arachnida</taxon>
        <taxon>Araneae</taxon>
        <taxon>Araneomorphae</taxon>
        <taxon>Entelegynae</taxon>
        <taxon>Araneoidea</taxon>
        <taxon>Linyphiidae</taxon>
        <taxon>Erigoninae</taxon>
        <taxon>Oedothorax</taxon>
    </lineage>
</organism>
<evidence type="ECO:0000256" key="2">
    <source>
        <dbReference type="SAM" id="SignalP"/>
    </source>
</evidence>